<dbReference type="EMBL" id="CP003620">
    <property type="protein sequence ID" value="AFZ13682.1"/>
    <property type="molecule type" value="Genomic_DNA"/>
</dbReference>
<dbReference type="KEGG" id="cep:Cri9333_2838"/>
<evidence type="ECO:0000313" key="2">
    <source>
        <dbReference type="Proteomes" id="UP000010472"/>
    </source>
</evidence>
<dbReference type="AlphaFoldDB" id="K9W1R6"/>
<proteinExistence type="predicted"/>
<organism evidence="1 2">
    <name type="scientific">Crinalium epipsammum PCC 9333</name>
    <dbReference type="NCBI Taxonomy" id="1173022"/>
    <lineage>
        <taxon>Bacteria</taxon>
        <taxon>Bacillati</taxon>
        <taxon>Cyanobacteriota</taxon>
        <taxon>Cyanophyceae</taxon>
        <taxon>Gomontiellales</taxon>
        <taxon>Gomontiellaceae</taxon>
        <taxon>Crinalium</taxon>
    </lineage>
</organism>
<evidence type="ECO:0000313" key="1">
    <source>
        <dbReference type="EMBL" id="AFZ13682.1"/>
    </source>
</evidence>
<dbReference type="RefSeq" id="WP_015203791.1">
    <property type="nucleotide sequence ID" value="NC_019753.1"/>
</dbReference>
<dbReference type="PATRIC" id="fig|1173022.3.peg.3077"/>
<sequence>MFQIPYRLSNNPYLTTRTSVAAFILGVAILNVTSPVEAIPLIVQQGNCNQGTSSYIYGSPIPTPMPVNPVTGLQNFGNNSYGNCNFNYSVPLSGTIQNSVLINPTLINSQIYDSVLVNPRIVNQPVYPSPYYGGFPNVYNYPIRSRIRMGF</sequence>
<dbReference type="Proteomes" id="UP000010472">
    <property type="component" value="Chromosome"/>
</dbReference>
<protein>
    <submittedName>
        <fullName evidence="1">Uncharacterized protein</fullName>
    </submittedName>
</protein>
<name>K9W1R6_9CYAN</name>
<reference evidence="1 2" key="1">
    <citation type="submission" date="2012-06" db="EMBL/GenBank/DDBJ databases">
        <title>Finished chromosome of genome of Crinalium epipsammum PCC 9333.</title>
        <authorList>
            <consortium name="US DOE Joint Genome Institute"/>
            <person name="Gugger M."/>
            <person name="Coursin T."/>
            <person name="Rippka R."/>
            <person name="Tandeau De Marsac N."/>
            <person name="Huntemann M."/>
            <person name="Wei C.-L."/>
            <person name="Han J."/>
            <person name="Detter J.C."/>
            <person name="Han C."/>
            <person name="Tapia R."/>
            <person name="Davenport K."/>
            <person name="Daligault H."/>
            <person name="Erkkila T."/>
            <person name="Gu W."/>
            <person name="Munk A.C.C."/>
            <person name="Teshima H."/>
            <person name="Xu Y."/>
            <person name="Chain P."/>
            <person name="Chen A."/>
            <person name="Krypides N."/>
            <person name="Mavromatis K."/>
            <person name="Markowitz V."/>
            <person name="Szeto E."/>
            <person name="Ivanova N."/>
            <person name="Mikhailova N."/>
            <person name="Ovchinnikova G."/>
            <person name="Pagani I."/>
            <person name="Pati A."/>
            <person name="Goodwin L."/>
            <person name="Peters L."/>
            <person name="Pitluck S."/>
            <person name="Woyke T."/>
            <person name="Kerfeld C."/>
        </authorList>
    </citation>
    <scope>NUCLEOTIDE SEQUENCE [LARGE SCALE GENOMIC DNA]</scope>
    <source>
        <strain evidence="1 2">PCC 9333</strain>
    </source>
</reference>
<keyword evidence="2" id="KW-1185">Reference proteome</keyword>
<dbReference type="HOGENOM" id="CLU_1516225_0_0_3"/>
<dbReference type="eggNOG" id="ENOG5033ACF">
    <property type="taxonomic scope" value="Bacteria"/>
</dbReference>
<gene>
    <name evidence="1" type="ORF">Cri9333_2838</name>
</gene>
<accession>K9W1R6</accession>